<evidence type="ECO:0000259" key="1">
    <source>
        <dbReference type="Pfam" id="PF03050"/>
    </source>
</evidence>
<dbReference type="Pfam" id="PF03050">
    <property type="entry name" value="DDE_Tnp_IS66"/>
    <property type="match status" value="1"/>
</dbReference>
<dbReference type="EMBL" id="JASGCB010000016">
    <property type="protein sequence ID" value="MDI9260528.1"/>
    <property type="molecule type" value="Genomic_DNA"/>
</dbReference>
<gene>
    <name evidence="2" type="ORF">QID03_10045</name>
</gene>
<feature type="domain" description="Transposase IS66 central" evidence="1">
    <location>
        <begin position="4"/>
        <end position="47"/>
    </location>
</feature>
<dbReference type="InterPro" id="IPR004291">
    <property type="entry name" value="Transposase_IS66_central"/>
</dbReference>
<dbReference type="RefSeq" id="WP_283203996.1">
    <property type="nucleotide sequence ID" value="NZ_JASGCB010000016.1"/>
</dbReference>
<comment type="caution">
    <text evidence="2">The sequence shown here is derived from an EMBL/GenBank/DDBJ whole genome shotgun (WGS) entry which is preliminary data.</text>
</comment>
<protein>
    <submittedName>
        <fullName evidence="2">Transposase</fullName>
    </submittedName>
</protein>
<evidence type="ECO:0000313" key="2">
    <source>
        <dbReference type="EMBL" id="MDI9260528.1"/>
    </source>
</evidence>
<organism evidence="2 3">
    <name type="scientific">Alicyclobacillus sendaiensis PA2</name>
    <dbReference type="NCBI Taxonomy" id="3029425"/>
    <lineage>
        <taxon>Bacteria</taxon>
        <taxon>Bacillati</taxon>
        <taxon>Bacillota</taxon>
        <taxon>Bacilli</taxon>
        <taxon>Bacillales</taxon>
        <taxon>Alicyclobacillaceae</taxon>
        <taxon>Alicyclobacillus</taxon>
    </lineage>
</organism>
<evidence type="ECO:0000313" key="3">
    <source>
        <dbReference type="Proteomes" id="UP001529245"/>
    </source>
</evidence>
<sequence>MHDYLKQWTKLIPYVEDGHLEIDNNRCDCSLKTFVMGWKNWLFGSSPRLCVNCSLRRMER</sequence>
<reference evidence="2 3" key="1">
    <citation type="submission" date="2023-04" db="EMBL/GenBank/DDBJ databases">
        <title>A. sendaiensis sub sp. chiapanensis a novel subspecie with specific adaptation in bacterial cell wall isolated from an active volcano.</title>
        <authorList>
            <person name="Alvarez Gutierrez P.E."/>
            <person name="Ortiz Cortes L.Y."/>
        </authorList>
    </citation>
    <scope>NUCLEOTIDE SEQUENCE [LARGE SCALE GENOMIC DNA]</scope>
    <source>
        <strain evidence="2 3">PA2</strain>
    </source>
</reference>
<dbReference type="Proteomes" id="UP001529245">
    <property type="component" value="Unassembled WGS sequence"/>
</dbReference>
<accession>A0ABT6XZL2</accession>
<proteinExistence type="predicted"/>
<keyword evidence="3" id="KW-1185">Reference proteome</keyword>
<name>A0ABT6XZL2_ALISE</name>